<dbReference type="RefSeq" id="WP_273935385.1">
    <property type="nucleotide sequence ID" value="NZ_CP097263.1"/>
</dbReference>
<comment type="caution">
    <text evidence="8">The sequence shown here is derived from an EMBL/GenBank/DDBJ whole genome shotgun (WGS) entry which is preliminary data.</text>
</comment>
<evidence type="ECO:0000313" key="9">
    <source>
        <dbReference type="Proteomes" id="UP001589810"/>
    </source>
</evidence>
<dbReference type="Pfam" id="PF05425">
    <property type="entry name" value="CopD"/>
    <property type="match status" value="1"/>
</dbReference>
<keyword evidence="3 6" id="KW-0812">Transmembrane</keyword>
<feature type="transmembrane region" description="Helical" evidence="6">
    <location>
        <begin position="119"/>
        <end position="137"/>
    </location>
</feature>
<keyword evidence="2" id="KW-1003">Cell membrane</keyword>
<sequence length="382" mass="39288">MTGVMAAAEATMPAWWRVGSEVAYFAGLTAVIGGALVYLAVIRPVLTGDDRAVRGRATRLLAWCGPGLLVAGYLQLAGRVARGVKGTTFGQALNPSRIWGFLTLPGAKGAWVSSGTLTLVQNVCYVLAAAALCTLFVKERPALVAGVALALTVAGTVVLAMPTNWANQSLDTVLNSGLTQVHILGACAWLGGLFALAMIGRGRGLDDRALGEGAGLGWARMWQRFSSVALVAVGAVVASGVWLAWRHVGTVGQLVTTTYGRFLLVKLVIVAAMVAAGAYNQLNLTPRIAKAHAEGDLGRGFALALKHFPKVVAVETGLGLAVLTIVPFLSGSARTQAGGPPAPAVDGGILALGALLVGTLVASLYASYRVSTVLTRRAVAQA</sequence>
<name>A0ABV6MUU0_9PSEU</name>
<feature type="transmembrane region" description="Helical" evidence="6">
    <location>
        <begin position="142"/>
        <end position="161"/>
    </location>
</feature>
<evidence type="ECO:0000256" key="4">
    <source>
        <dbReference type="ARBA" id="ARBA00022989"/>
    </source>
</evidence>
<feature type="transmembrane region" description="Helical" evidence="6">
    <location>
        <begin position="311"/>
        <end position="329"/>
    </location>
</feature>
<feature type="transmembrane region" description="Helical" evidence="6">
    <location>
        <begin position="349"/>
        <end position="368"/>
    </location>
</feature>
<evidence type="ECO:0000256" key="5">
    <source>
        <dbReference type="ARBA" id="ARBA00023136"/>
    </source>
</evidence>
<feature type="transmembrane region" description="Helical" evidence="6">
    <location>
        <begin position="181"/>
        <end position="200"/>
    </location>
</feature>
<dbReference type="InterPro" id="IPR008457">
    <property type="entry name" value="Cu-R_CopD_dom"/>
</dbReference>
<comment type="subcellular location">
    <subcellularLocation>
        <location evidence="1">Cell membrane</location>
        <topology evidence="1">Multi-pass membrane protein</topology>
    </subcellularLocation>
</comment>
<gene>
    <name evidence="8" type="ORF">ACFFH7_20515</name>
</gene>
<keyword evidence="9" id="KW-1185">Reference proteome</keyword>
<evidence type="ECO:0000256" key="3">
    <source>
        <dbReference type="ARBA" id="ARBA00022692"/>
    </source>
</evidence>
<dbReference type="EMBL" id="JBHLUD010000007">
    <property type="protein sequence ID" value="MFC0543899.1"/>
    <property type="molecule type" value="Genomic_DNA"/>
</dbReference>
<dbReference type="PANTHER" id="PTHR34820:SF4">
    <property type="entry name" value="INNER MEMBRANE PROTEIN YEBZ"/>
    <property type="match status" value="1"/>
</dbReference>
<organism evidence="8 9">
    <name type="scientific">Kutzneria chonburiensis</name>
    <dbReference type="NCBI Taxonomy" id="1483604"/>
    <lineage>
        <taxon>Bacteria</taxon>
        <taxon>Bacillati</taxon>
        <taxon>Actinomycetota</taxon>
        <taxon>Actinomycetes</taxon>
        <taxon>Pseudonocardiales</taxon>
        <taxon>Pseudonocardiaceae</taxon>
        <taxon>Kutzneria</taxon>
    </lineage>
</organism>
<evidence type="ECO:0000256" key="1">
    <source>
        <dbReference type="ARBA" id="ARBA00004651"/>
    </source>
</evidence>
<evidence type="ECO:0000259" key="7">
    <source>
        <dbReference type="Pfam" id="PF05425"/>
    </source>
</evidence>
<feature type="transmembrane region" description="Helical" evidence="6">
    <location>
        <begin position="58"/>
        <end position="76"/>
    </location>
</feature>
<feature type="transmembrane region" description="Helical" evidence="6">
    <location>
        <begin position="22"/>
        <end position="46"/>
    </location>
</feature>
<dbReference type="InterPro" id="IPR032694">
    <property type="entry name" value="CopC/D"/>
</dbReference>
<evidence type="ECO:0000256" key="6">
    <source>
        <dbReference type="SAM" id="Phobius"/>
    </source>
</evidence>
<protein>
    <submittedName>
        <fullName evidence="8">CopD family protein</fullName>
    </submittedName>
</protein>
<reference evidence="8 9" key="1">
    <citation type="submission" date="2024-09" db="EMBL/GenBank/DDBJ databases">
        <authorList>
            <person name="Sun Q."/>
            <person name="Mori K."/>
        </authorList>
    </citation>
    <scope>NUCLEOTIDE SEQUENCE [LARGE SCALE GENOMIC DNA]</scope>
    <source>
        <strain evidence="8 9">TBRC 1432</strain>
    </source>
</reference>
<dbReference type="PANTHER" id="PTHR34820">
    <property type="entry name" value="INNER MEMBRANE PROTEIN YEBZ"/>
    <property type="match status" value="1"/>
</dbReference>
<dbReference type="Proteomes" id="UP001589810">
    <property type="component" value="Unassembled WGS sequence"/>
</dbReference>
<evidence type="ECO:0000256" key="2">
    <source>
        <dbReference type="ARBA" id="ARBA00022475"/>
    </source>
</evidence>
<keyword evidence="4 6" id="KW-1133">Transmembrane helix</keyword>
<feature type="domain" description="Copper resistance protein D" evidence="7">
    <location>
        <begin position="220"/>
        <end position="328"/>
    </location>
</feature>
<keyword evidence="5 6" id="KW-0472">Membrane</keyword>
<accession>A0ABV6MUU0</accession>
<feature type="transmembrane region" description="Helical" evidence="6">
    <location>
        <begin position="221"/>
        <end position="243"/>
    </location>
</feature>
<feature type="transmembrane region" description="Helical" evidence="6">
    <location>
        <begin position="263"/>
        <end position="282"/>
    </location>
</feature>
<proteinExistence type="predicted"/>
<evidence type="ECO:0000313" key="8">
    <source>
        <dbReference type="EMBL" id="MFC0543899.1"/>
    </source>
</evidence>